<organism evidence="2 3">
    <name type="scientific">Rhodospira trueperi</name>
    <dbReference type="NCBI Taxonomy" id="69960"/>
    <lineage>
        <taxon>Bacteria</taxon>
        <taxon>Pseudomonadati</taxon>
        <taxon>Pseudomonadota</taxon>
        <taxon>Alphaproteobacteria</taxon>
        <taxon>Rhodospirillales</taxon>
        <taxon>Rhodospirillaceae</taxon>
        <taxon>Rhodospira</taxon>
    </lineage>
</organism>
<protein>
    <submittedName>
        <fullName evidence="2">Uncharacterized protein</fullName>
    </submittedName>
</protein>
<accession>A0A1G7D3K6</accession>
<feature type="transmembrane region" description="Helical" evidence="1">
    <location>
        <begin position="7"/>
        <end position="29"/>
    </location>
</feature>
<name>A0A1G7D3K6_9PROT</name>
<dbReference type="AlphaFoldDB" id="A0A1G7D3K6"/>
<reference evidence="2 3" key="1">
    <citation type="submission" date="2016-10" db="EMBL/GenBank/DDBJ databases">
        <authorList>
            <person name="de Groot N.N."/>
        </authorList>
    </citation>
    <scope>NUCLEOTIDE SEQUENCE [LARGE SCALE GENOMIC DNA]</scope>
    <source>
        <strain evidence="2 3">ATCC 700224</strain>
    </source>
</reference>
<gene>
    <name evidence="2" type="ORF">SAMN05421720_10720</name>
</gene>
<keyword evidence="1" id="KW-1133">Transmembrane helix</keyword>
<keyword evidence="1" id="KW-0812">Transmembrane</keyword>
<evidence type="ECO:0000313" key="3">
    <source>
        <dbReference type="Proteomes" id="UP000199412"/>
    </source>
</evidence>
<evidence type="ECO:0000313" key="2">
    <source>
        <dbReference type="EMBL" id="SDE46109.1"/>
    </source>
</evidence>
<dbReference type="EMBL" id="FNAP01000007">
    <property type="protein sequence ID" value="SDE46109.1"/>
    <property type="molecule type" value="Genomic_DNA"/>
</dbReference>
<keyword evidence="1" id="KW-0472">Membrane</keyword>
<sequence>MRIMRIVVFVTEGFTLTVALFVLVLWSILGHAILD</sequence>
<proteinExistence type="predicted"/>
<dbReference type="Proteomes" id="UP000199412">
    <property type="component" value="Unassembled WGS sequence"/>
</dbReference>
<keyword evidence="3" id="KW-1185">Reference proteome</keyword>
<evidence type="ECO:0000256" key="1">
    <source>
        <dbReference type="SAM" id="Phobius"/>
    </source>
</evidence>